<sequence length="565" mass="62007">MPQITSLPSTSAAPYPAQAKRKRHTRTTTGCRQCRAQRVKCIEGATLAGGERVACRRCWEGEVGCQYPLRGVATRGKLDREDIWVDAVAAEVWEGERPVKAREVVLRRWADAAAAPDEGSGSGSRAISPRRSPMSASQASDTVASWLTSAPASALLAHLLQPSTDVGFTTLSSLSTSASTRAAVSYFETRGHNEIVAVSTSRSNWIFTQLFPRLSALLLTPALEKSWLRDWLQLSLLQLCYVHRGNVEADPERGGFWRAEAAAARRKAEFVLLRARVRQEDITSEEYLTGFFVRCMADMLDSAPLDLSPERTLAAAPSVPSLTGAPTLYPMLRDLLHTYAVVQYACTPLQQTCMQPVPTLEGYTTTADEWVVKFYGFTRRVIDQMARASRLVARRWALILAGQDAASWGVQLRAEAGLLEAEIADPGEAHFDAGVSERIQRGTIVLQLALRVMLLCEVLGAELSDERIARIRAHAIELVADCDPSNLSGFLWPMTVLGIYCADKADRATIAHLMHLSLGTSYGANYRGSDEVLVLCWDVLDSTGYAHGIAPWRESMAALGRNIWL</sequence>
<evidence type="ECO:0000313" key="5">
    <source>
        <dbReference type="Proteomes" id="UP001565368"/>
    </source>
</evidence>
<gene>
    <name evidence="4" type="ORF">Q8F55_008564</name>
</gene>
<feature type="region of interest" description="Disordered" evidence="3">
    <location>
        <begin position="1"/>
        <end position="27"/>
    </location>
</feature>
<dbReference type="Proteomes" id="UP001565368">
    <property type="component" value="Unassembled WGS sequence"/>
</dbReference>
<feature type="region of interest" description="Disordered" evidence="3">
    <location>
        <begin position="115"/>
        <end position="135"/>
    </location>
</feature>
<dbReference type="PANTHER" id="PTHR37534">
    <property type="entry name" value="TRANSCRIPTIONAL ACTIVATOR PROTEIN UGA3"/>
    <property type="match status" value="1"/>
</dbReference>
<feature type="compositionally biased region" description="Polar residues" evidence="3">
    <location>
        <begin position="1"/>
        <end position="12"/>
    </location>
</feature>
<evidence type="ECO:0000256" key="1">
    <source>
        <dbReference type="ARBA" id="ARBA00004123"/>
    </source>
</evidence>
<keyword evidence="5" id="KW-1185">Reference proteome</keyword>
<dbReference type="InterPro" id="IPR021858">
    <property type="entry name" value="Fun_TF"/>
</dbReference>
<dbReference type="EMBL" id="JBBXJM010000007">
    <property type="protein sequence ID" value="KAL1404952.1"/>
    <property type="molecule type" value="Genomic_DNA"/>
</dbReference>
<dbReference type="GeneID" id="95989607"/>
<dbReference type="InterPro" id="IPR036864">
    <property type="entry name" value="Zn2-C6_fun-type_DNA-bd_sf"/>
</dbReference>
<dbReference type="CDD" id="cd00067">
    <property type="entry name" value="GAL4"/>
    <property type="match status" value="1"/>
</dbReference>
<proteinExistence type="predicted"/>
<dbReference type="SUPFAM" id="SSF57701">
    <property type="entry name" value="Zn2/Cys6 DNA-binding domain"/>
    <property type="match status" value="1"/>
</dbReference>
<reference evidence="4 5" key="1">
    <citation type="submission" date="2023-08" db="EMBL/GenBank/DDBJ databases">
        <title>Annotated Genome Sequence of Vanrija albida AlHP1.</title>
        <authorList>
            <person name="Herzog R."/>
        </authorList>
    </citation>
    <scope>NUCLEOTIDE SEQUENCE [LARGE SCALE GENOMIC DNA]</scope>
    <source>
        <strain evidence="4 5">AlHP1</strain>
    </source>
</reference>
<evidence type="ECO:0000256" key="3">
    <source>
        <dbReference type="SAM" id="MobiDB-lite"/>
    </source>
</evidence>
<dbReference type="RefSeq" id="XP_069204896.1">
    <property type="nucleotide sequence ID" value="XM_069356959.1"/>
</dbReference>
<comment type="caution">
    <text evidence="4">The sequence shown here is derived from an EMBL/GenBank/DDBJ whole genome shotgun (WGS) entry which is preliminary data.</text>
</comment>
<dbReference type="Pfam" id="PF11951">
    <property type="entry name" value="Fungal_trans_2"/>
    <property type="match status" value="1"/>
</dbReference>
<protein>
    <recommendedName>
        <fullName evidence="6">Zn(2)-C6 fungal-type domain-containing protein</fullName>
    </recommendedName>
</protein>
<organism evidence="4 5">
    <name type="scientific">Vanrija albida</name>
    <dbReference type="NCBI Taxonomy" id="181172"/>
    <lineage>
        <taxon>Eukaryota</taxon>
        <taxon>Fungi</taxon>
        <taxon>Dikarya</taxon>
        <taxon>Basidiomycota</taxon>
        <taxon>Agaricomycotina</taxon>
        <taxon>Tremellomycetes</taxon>
        <taxon>Trichosporonales</taxon>
        <taxon>Trichosporonaceae</taxon>
        <taxon>Vanrija</taxon>
    </lineage>
</organism>
<evidence type="ECO:0008006" key="6">
    <source>
        <dbReference type="Google" id="ProtNLM"/>
    </source>
</evidence>
<evidence type="ECO:0000313" key="4">
    <source>
        <dbReference type="EMBL" id="KAL1404952.1"/>
    </source>
</evidence>
<keyword evidence="2" id="KW-0539">Nucleus</keyword>
<evidence type="ECO:0000256" key="2">
    <source>
        <dbReference type="ARBA" id="ARBA00023242"/>
    </source>
</evidence>
<dbReference type="PANTHER" id="PTHR37534:SF46">
    <property type="entry name" value="ZN(II)2CYS6 TRANSCRIPTION FACTOR (EUROFUNG)"/>
    <property type="match status" value="1"/>
</dbReference>
<accession>A0ABR3PR70</accession>
<name>A0ABR3PR70_9TREE</name>
<comment type="subcellular location">
    <subcellularLocation>
        <location evidence="1">Nucleus</location>
    </subcellularLocation>
</comment>
<dbReference type="InterPro" id="IPR001138">
    <property type="entry name" value="Zn2Cys6_DnaBD"/>
</dbReference>